<feature type="transmembrane region" description="Helical" evidence="2">
    <location>
        <begin position="63"/>
        <end position="87"/>
    </location>
</feature>
<feature type="compositionally biased region" description="Low complexity" evidence="1">
    <location>
        <begin position="257"/>
        <end position="266"/>
    </location>
</feature>
<keyword evidence="2" id="KW-0812">Transmembrane</keyword>
<dbReference type="EMBL" id="VFOZ01000001">
    <property type="protein sequence ID" value="TQL96095.1"/>
    <property type="molecule type" value="Genomic_DNA"/>
</dbReference>
<evidence type="ECO:0000313" key="4">
    <source>
        <dbReference type="Proteomes" id="UP000316096"/>
    </source>
</evidence>
<sequence>MKTKSVSSQGGSREPVPAFAWLLAALAGVAYASWVLQFVLNPGLDPVNGYVSELSASDQPHHYLFAAGDFVSGLLTITVVVTVLRWVRPRGCALAGWLALVVFGVFSIADSLFAMDCAPNSDTTCALRERAGKVSFAHQFHSVTSVCVVTAGIVSLIALTIASRRSRRWPVIARWSWLLLLAETATALATLPLMYFGVLLGVMERVQVAVVSLWLFVIAGQLYADRHRPSPRRESGHRASPGPHGTRPKPSPPAPPAGRRSAGRPPTEAART</sequence>
<evidence type="ECO:0000256" key="2">
    <source>
        <dbReference type="SAM" id="Phobius"/>
    </source>
</evidence>
<feature type="transmembrane region" description="Helical" evidence="2">
    <location>
        <begin position="143"/>
        <end position="163"/>
    </location>
</feature>
<name>A0A543CGA0_9ACTN</name>
<keyword evidence="2" id="KW-1133">Transmembrane helix</keyword>
<keyword evidence="2" id="KW-0472">Membrane</keyword>
<dbReference type="AlphaFoldDB" id="A0A543CGA0"/>
<protein>
    <submittedName>
        <fullName evidence="3">Uncharacterized protein DUF998</fullName>
    </submittedName>
</protein>
<feature type="region of interest" description="Disordered" evidence="1">
    <location>
        <begin position="227"/>
        <end position="272"/>
    </location>
</feature>
<feature type="transmembrane region" description="Helical" evidence="2">
    <location>
        <begin position="175"/>
        <end position="200"/>
    </location>
</feature>
<organism evidence="3 4">
    <name type="scientific">Actinoallomurus bryophytorum</name>
    <dbReference type="NCBI Taxonomy" id="1490222"/>
    <lineage>
        <taxon>Bacteria</taxon>
        <taxon>Bacillati</taxon>
        <taxon>Actinomycetota</taxon>
        <taxon>Actinomycetes</taxon>
        <taxon>Streptosporangiales</taxon>
        <taxon>Thermomonosporaceae</taxon>
        <taxon>Actinoallomurus</taxon>
    </lineage>
</organism>
<evidence type="ECO:0000313" key="3">
    <source>
        <dbReference type="EMBL" id="TQL96095.1"/>
    </source>
</evidence>
<feature type="compositionally biased region" description="Basic and acidic residues" evidence="1">
    <location>
        <begin position="227"/>
        <end position="237"/>
    </location>
</feature>
<reference evidence="3 4" key="1">
    <citation type="submission" date="2019-06" db="EMBL/GenBank/DDBJ databases">
        <title>Sequencing the genomes of 1000 actinobacteria strains.</title>
        <authorList>
            <person name="Klenk H.-P."/>
        </authorList>
    </citation>
    <scope>NUCLEOTIDE SEQUENCE [LARGE SCALE GENOMIC DNA]</scope>
    <source>
        <strain evidence="3 4">DSM 102200</strain>
    </source>
</reference>
<comment type="caution">
    <text evidence="3">The sequence shown here is derived from an EMBL/GenBank/DDBJ whole genome shotgun (WGS) entry which is preliminary data.</text>
</comment>
<dbReference type="Pfam" id="PF06197">
    <property type="entry name" value="DUF998"/>
    <property type="match status" value="1"/>
</dbReference>
<dbReference type="RefSeq" id="WP_185792093.1">
    <property type="nucleotide sequence ID" value="NZ_VFOZ01000001.1"/>
</dbReference>
<gene>
    <name evidence="3" type="ORF">FB559_1615</name>
</gene>
<accession>A0A543CGA0</accession>
<dbReference type="InterPro" id="IPR009339">
    <property type="entry name" value="DUF998"/>
</dbReference>
<dbReference type="Proteomes" id="UP000316096">
    <property type="component" value="Unassembled WGS sequence"/>
</dbReference>
<feature type="transmembrane region" description="Helical" evidence="2">
    <location>
        <begin position="206"/>
        <end position="224"/>
    </location>
</feature>
<keyword evidence="4" id="KW-1185">Reference proteome</keyword>
<proteinExistence type="predicted"/>
<evidence type="ECO:0000256" key="1">
    <source>
        <dbReference type="SAM" id="MobiDB-lite"/>
    </source>
</evidence>
<feature type="transmembrane region" description="Helical" evidence="2">
    <location>
        <begin position="94"/>
        <end position="114"/>
    </location>
</feature>